<evidence type="ECO:0000313" key="2">
    <source>
        <dbReference type="EMBL" id="GGJ79233.1"/>
    </source>
</evidence>
<feature type="domain" description="MOSC" evidence="1">
    <location>
        <begin position="86"/>
        <end position="216"/>
    </location>
</feature>
<keyword evidence="3" id="KW-1185">Reference proteome</keyword>
<dbReference type="Pfam" id="PF03473">
    <property type="entry name" value="MOSC"/>
    <property type="match status" value="1"/>
</dbReference>
<reference evidence="2" key="2">
    <citation type="submission" date="2020-09" db="EMBL/GenBank/DDBJ databases">
        <authorList>
            <person name="Sun Q."/>
            <person name="Ohkuma M."/>
        </authorList>
    </citation>
    <scope>NUCLEOTIDE SEQUENCE</scope>
    <source>
        <strain evidence="2">JCM 14371</strain>
    </source>
</reference>
<evidence type="ECO:0000313" key="3">
    <source>
        <dbReference type="Proteomes" id="UP000635726"/>
    </source>
</evidence>
<dbReference type="PROSITE" id="PS51340">
    <property type="entry name" value="MOSC"/>
    <property type="match status" value="1"/>
</dbReference>
<sequence length="216" mass="22990">MPRSGPAALPCTHDWGLRVLTMQELRERLPRPGQVEWIGIRRERRGEVLSVPDAEAHEMVGLIGDHGRVAPGRLKALTGAQAGQQDPAPAAEPAGPLAAGVARPMAGKRQVTLIQAEHLPVIAALAGLGAVTPEQLRRNVLVSGLPLLALKDRRFRIGSDERGWVLLEGTGECHPCSRMEEAFGPGGYNAVRGHGGITARVLQGGTLHVGDRLEPL</sequence>
<dbReference type="GO" id="GO:0030170">
    <property type="term" value="F:pyridoxal phosphate binding"/>
    <property type="evidence" value="ECO:0007669"/>
    <property type="project" value="InterPro"/>
</dbReference>
<dbReference type="InterPro" id="IPR052716">
    <property type="entry name" value="MOSC_domain"/>
</dbReference>
<dbReference type="Gene3D" id="2.40.33.20">
    <property type="entry name" value="PK beta-barrel domain-like"/>
    <property type="match status" value="1"/>
</dbReference>
<evidence type="ECO:0000259" key="1">
    <source>
        <dbReference type="PROSITE" id="PS51340"/>
    </source>
</evidence>
<organism evidence="2 3">
    <name type="scientific">Deinococcus aquiradiocola</name>
    <dbReference type="NCBI Taxonomy" id="393059"/>
    <lineage>
        <taxon>Bacteria</taxon>
        <taxon>Thermotogati</taxon>
        <taxon>Deinococcota</taxon>
        <taxon>Deinococci</taxon>
        <taxon>Deinococcales</taxon>
        <taxon>Deinococcaceae</taxon>
        <taxon>Deinococcus</taxon>
    </lineage>
</organism>
<dbReference type="InterPro" id="IPR005302">
    <property type="entry name" value="MoCF_Sase_C"/>
</dbReference>
<dbReference type="SUPFAM" id="SSF50800">
    <property type="entry name" value="PK beta-barrel domain-like"/>
    <property type="match status" value="1"/>
</dbReference>
<dbReference type="InterPro" id="IPR011037">
    <property type="entry name" value="Pyrv_Knase-like_insert_dom_sf"/>
</dbReference>
<protein>
    <submittedName>
        <fullName evidence="2">Molybdenum cofactor biosysynthesis protein</fullName>
    </submittedName>
</protein>
<comment type="caution">
    <text evidence="2">The sequence shown here is derived from an EMBL/GenBank/DDBJ whole genome shotgun (WGS) entry which is preliminary data.</text>
</comment>
<reference evidence="2" key="1">
    <citation type="journal article" date="2014" name="Int. J. Syst. Evol. Microbiol.">
        <title>Complete genome sequence of Corynebacterium casei LMG S-19264T (=DSM 44701T), isolated from a smear-ripened cheese.</title>
        <authorList>
            <consortium name="US DOE Joint Genome Institute (JGI-PGF)"/>
            <person name="Walter F."/>
            <person name="Albersmeier A."/>
            <person name="Kalinowski J."/>
            <person name="Ruckert C."/>
        </authorList>
    </citation>
    <scope>NUCLEOTIDE SEQUENCE</scope>
    <source>
        <strain evidence="2">JCM 14371</strain>
    </source>
</reference>
<proteinExistence type="predicted"/>
<dbReference type="PANTHER" id="PTHR36930:SF1">
    <property type="entry name" value="MOSC DOMAIN-CONTAINING PROTEIN"/>
    <property type="match status" value="1"/>
</dbReference>
<dbReference type="Proteomes" id="UP000635726">
    <property type="component" value="Unassembled WGS sequence"/>
</dbReference>
<gene>
    <name evidence="2" type="ORF">GCM10008939_23810</name>
</gene>
<dbReference type="GO" id="GO:0003824">
    <property type="term" value="F:catalytic activity"/>
    <property type="evidence" value="ECO:0007669"/>
    <property type="project" value="InterPro"/>
</dbReference>
<dbReference type="PANTHER" id="PTHR36930">
    <property type="entry name" value="METAL-SULFUR CLUSTER BIOSYNTHESIS PROTEINS YUAD-RELATED"/>
    <property type="match status" value="1"/>
</dbReference>
<dbReference type="AlphaFoldDB" id="A0A917PI32"/>
<name>A0A917PI32_9DEIO</name>
<dbReference type="EMBL" id="BMOE01000008">
    <property type="protein sequence ID" value="GGJ79233.1"/>
    <property type="molecule type" value="Genomic_DNA"/>
</dbReference>
<dbReference type="GO" id="GO:0030151">
    <property type="term" value="F:molybdenum ion binding"/>
    <property type="evidence" value="ECO:0007669"/>
    <property type="project" value="InterPro"/>
</dbReference>
<accession>A0A917PI32</accession>